<reference evidence="1" key="1">
    <citation type="journal article" date="2014" name="Int. J. Syst. Evol. Microbiol.">
        <title>Complete genome sequence of Corynebacterium casei LMG S-19264T (=DSM 44701T), isolated from a smear-ripened cheese.</title>
        <authorList>
            <consortium name="US DOE Joint Genome Institute (JGI-PGF)"/>
            <person name="Walter F."/>
            <person name="Albersmeier A."/>
            <person name="Kalinowski J."/>
            <person name="Ruckert C."/>
        </authorList>
    </citation>
    <scope>NUCLEOTIDE SEQUENCE</scope>
    <source>
        <strain evidence="1">CGMCC 1.15290</strain>
    </source>
</reference>
<proteinExistence type="predicted"/>
<gene>
    <name evidence="1" type="ORF">GCM10011379_04140</name>
</gene>
<accession>A0A917MQQ5</accession>
<dbReference type="SUPFAM" id="SSF52540">
    <property type="entry name" value="P-loop containing nucleoside triphosphate hydrolases"/>
    <property type="match status" value="1"/>
</dbReference>
<keyword evidence="2" id="KW-1185">Reference proteome</keyword>
<dbReference type="InterPro" id="IPR027417">
    <property type="entry name" value="P-loop_NTPase"/>
</dbReference>
<sequence>MRRLELKNLVYNGNRIEFQKLPNYIYGPNYSGKTFIFTLIQFVLGIKGDFEYRQTPVIFNDFELEASIGDEPYVFVRGYGLNTVKVQKGGTWLTFLANTDEYFDFLIDTFDFRLENDYPKNVIVSVLRESFRSDPSFRERSRYSRKEIYGAMMGINFFYLRDMKKRIRYLEENSNASERTISDLSRYRDEIVFLMERELKDVDLRKIKDIIYGSYTRYSMQRKEMQDVLVKSEELLINLSEQAEDQFSIKMSEISSAFLKLLADVGVSSNIDVSDVINGRVSGRSSGEKELINFFIDFVLQSRGDILNTVGLLVNDSFGTFFDYSIFEKLGRIIGQAVEKDKIQFIGFTVNPSLVDRKYLIRLPERGGYIG</sequence>
<dbReference type="Gene3D" id="3.40.50.300">
    <property type="entry name" value="P-loop containing nucleotide triphosphate hydrolases"/>
    <property type="match status" value="1"/>
</dbReference>
<dbReference type="EMBL" id="BMIB01000001">
    <property type="protein sequence ID" value="GGH58422.1"/>
    <property type="molecule type" value="Genomic_DNA"/>
</dbReference>
<dbReference type="AlphaFoldDB" id="A0A917MQQ5"/>
<organism evidence="1 2">
    <name type="scientific">Filimonas zeae</name>
    <dbReference type="NCBI Taxonomy" id="1737353"/>
    <lineage>
        <taxon>Bacteria</taxon>
        <taxon>Pseudomonadati</taxon>
        <taxon>Bacteroidota</taxon>
        <taxon>Chitinophagia</taxon>
        <taxon>Chitinophagales</taxon>
        <taxon>Chitinophagaceae</taxon>
        <taxon>Filimonas</taxon>
    </lineage>
</organism>
<dbReference type="RefSeq" id="WP_188950229.1">
    <property type="nucleotide sequence ID" value="NZ_BMIB01000001.1"/>
</dbReference>
<name>A0A917MQQ5_9BACT</name>
<evidence type="ECO:0000313" key="1">
    <source>
        <dbReference type="EMBL" id="GGH58422.1"/>
    </source>
</evidence>
<reference evidence="1" key="2">
    <citation type="submission" date="2020-09" db="EMBL/GenBank/DDBJ databases">
        <authorList>
            <person name="Sun Q."/>
            <person name="Zhou Y."/>
        </authorList>
    </citation>
    <scope>NUCLEOTIDE SEQUENCE</scope>
    <source>
        <strain evidence="1">CGMCC 1.15290</strain>
    </source>
</reference>
<protein>
    <recommendedName>
        <fullName evidence="3">AAA domain-containing protein</fullName>
    </recommendedName>
</protein>
<comment type="caution">
    <text evidence="1">The sequence shown here is derived from an EMBL/GenBank/DDBJ whole genome shotgun (WGS) entry which is preliminary data.</text>
</comment>
<dbReference type="Proteomes" id="UP000627292">
    <property type="component" value="Unassembled WGS sequence"/>
</dbReference>
<evidence type="ECO:0000313" key="2">
    <source>
        <dbReference type="Proteomes" id="UP000627292"/>
    </source>
</evidence>
<evidence type="ECO:0008006" key="3">
    <source>
        <dbReference type="Google" id="ProtNLM"/>
    </source>
</evidence>